<evidence type="ECO:0008006" key="3">
    <source>
        <dbReference type="Google" id="ProtNLM"/>
    </source>
</evidence>
<dbReference type="AlphaFoldDB" id="A0A948RU48"/>
<organism evidence="1 2">
    <name type="scientific">Eiseniibacteriota bacterium</name>
    <dbReference type="NCBI Taxonomy" id="2212470"/>
    <lineage>
        <taxon>Bacteria</taxon>
        <taxon>Candidatus Eiseniibacteriota</taxon>
    </lineage>
</organism>
<accession>A0A948RU48</accession>
<reference evidence="1" key="1">
    <citation type="submission" date="2021-05" db="EMBL/GenBank/DDBJ databases">
        <title>Energy efficiency and biological interactions define the core microbiome of deep oligotrophic groundwater.</title>
        <authorList>
            <person name="Mehrshad M."/>
            <person name="Lopez-Fernandez M."/>
            <person name="Bell E."/>
            <person name="Bernier-Latmani R."/>
            <person name="Bertilsson S."/>
            <person name="Dopson M."/>
        </authorList>
    </citation>
    <scope>NUCLEOTIDE SEQUENCE</scope>
    <source>
        <strain evidence="1">Modern_marine.mb.64</strain>
    </source>
</reference>
<dbReference type="InterPro" id="IPR011990">
    <property type="entry name" value="TPR-like_helical_dom_sf"/>
</dbReference>
<dbReference type="Pfam" id="PF14559">
    <property type="entry name" value="TPR_19"/>
    <property type="match status" value="1"/>
</dbReference>
<dbReference type="Gene3D" id="1.25.40.10">
    <property type="entry name" value="Tetratricopeptide repeat domain"/>
    <property type="match status" value="1"/>
</dbReference>
<evidence type="ECO:0000313" key="2">
    <source>
        <dbReference type="Proteomes" id="UP000777784"/>
    </source>
</evidence>
<proteinExistence type="predicted"/>
<sequence>MKPLMRASLILFFWISVFSGASGYPLPANMAAGDSLLAAAREALWSGDEKGAVSDFKAYLTIRPQDHSARFDLANALAWSGNPNQAVPLYDELLKGSPQDTSYIRARANALHWAGRNEEAMLELCSLLSVMGEDPESSPQIRRIRRLLDPERTGETEYFHDSGGMTAVRTQWVHQVIGSVMRNISMDAALEWISDGDNEFTGTELVAGVTHVFSGGHTLRSRTGGVFYNDDGSEPRIDLRFLSRPVSRLTTNVQLNYRDRAYELKSYRAHRQSVRGWEGLLSSYMSFPGDRGIFAQIRAGRYDDRNIVRSMDLSLEVPIHKTFLLVGSAYGIDYQNISENYWSPEKEWNLAAKLIKQLSLSQSSSLKLALWGGGIGNEYGRGRMTGASAELSLRPATRLEIFGSAEYHSSRRETTYLWRVFTFALRWSP</sequence>
<name>A0A948RU48_UNCEI</name>
<dbReference type="SUPFAM" id="SSF48452">
    <property type="entry name" value="TPR-like"/>
    <property type="match status" value="1"/>
</dbReference>
<dbReference type="EMBL" id="JAHJDP010000042">
    <property type="protein sequence ID" value="MBU2691053.1"/>
    <property type="molecule type" value="Genomic_DNA"/>
</dbReference>
<protein>
    <recommendedName>
        <fullName evidence="3">Tetratricopeptide repeat protein</fullName>
    </recommendedName>
</protein>
<comment type="caution">
    <text evidence="1">The sequence shown here is derived from an EMBL/GenBank/DDBJ whole genome shotgun (WGS) entry which is preliminary data.</text>
</comment>
<dbReference type="Proteomes" id="UP000777784">
    <property type="component" value="Unassembled WGS sequence"/>
</dbReference>
<evidence type="ECO:0000313" key="1">
    <source>
        <dbReference type="EMBL" id="MBU2691053.1"/>
    </source>
</evidence>
<gene>
    <name evidence="1" type="ORF">KJ970_08995</name>
</gene>